<dbReference type="InterPro" id="IPR042120">
    <property type="entry name" value="MutL_C_dimsub"/>
</dbReference>
<dbReference type="InterPro" id="IPR014721">
    <property type="entry name" value="Ribsml_uS5_D2-typ_fold_subgr"/>
</dbReference>
<dbReference type="InterPro" id="IPR002099">
    <property type="entry name" value="MutL/Mlh/PMS"/>
</dbReference>
<dbReference type="GO" id="GO:0016887">
    <property type="term" value="F:ATP hydrolysis activity"/>
    <property type="evidence" value="ECO:0007669"/>
    <property type="project" value="InterPro"/>
</dbReference>
<evidence type="ECO:0000256" key="3">
    <source>
        <dbReference type="ARBA" id="ARBA00023204"/>
    </source>
</evidence>
<dbReference type="SUPFAM" id="SSF54211">
    <property type="entry name" value="Ribosomal protein S5 domain 2-like"/>
    <property type="match status" value="1"/>
</dbReference>
<dbReference type="OMA" id="DHHAVEH"/>
<evidence type="ECO:0000313" key="7">
    <source>
        <dbReference type="Proteomes" id="UP000594261"/>
    </source>
</evidence>
<reference evidence="6" key="2">
    <citation type="submission" date="2021-01" db="UniProtKB">
        <authorList>
            <consortium name="EnsemblPlants"/>
        </authorList>
    </citation>
    <scope>IDENTIFICATION</scope>
</reference>
<dbReference type="InterPro" id="IPR037198">
    <property type="entry name" value="MutL_C_sf"/>
</dbReference>
<dbReference type="SMART" id="SM01340">
    <property type="entry name" value="DNA_mis_repair"/>
    <property type="match status" value="1"/>
</dbReference>
<accession>A0A7N2M2J7</accession>
<dbReference type="FunFam" id="3.30.565.10:FF:000003">
    <property type="entry name" value="DNA mismatch repair endonuclease MutL"/>
    <property type="match status" value="1"/>
</dbReference>
<dbReference type="InterPro" id="IPR020568">
    <property type="entry name" value="Ribosomal_Su5_D2-typ_SF"/>
</dbReference>
<evidence type="ECO:0000259" key="5">
    <source>
        <dbReference type="SMART" id="SM01340"/>
    </source>
</evidence>
<dbReference type="Pfam" id="PF08676">
    <property type="entry name" value="MutL_C"/>
    <property type="match status" value="1"/>
</dbReference>
<dbReference type="InterPro" id="IPR036890">
    <property type="entry name" value="HATPase_C_sf"/>
</dbReference>
<dbReference type="GO" id="GO:0006298">
    <property type="term" value="P:mismatch repair"/>
    <property type="evidence" value="ECO:0007669"/>
    <property type="project" value="InterPro"/>
</dbReference>
<proteinExistence type="inferred from homology"/>
<dbReference type="EnsemblPlants" id="QL06p053019:mrna">
    <property type="protein sequence ID" value="QL06p053019:mrna"/>
    <property type="gene ID" value="QL06p053019"/>
</dbReference>
<name>A0A7N2M2J7_QUELO</name>
<comment type="similarity">
    <text evidence="1">Belongs to the DNA mismatch repair MutL/HexB family.</text>
</comment>
<dbReference type="SMART" id="SM00853">
    <property type="entry name" value="MutL_C"/>
    <property type="match status" value="1"/>
</dbReference>
<evidence type="ECO:0008006" key="8">
    <source>
        <dbReference type="Google" id="ProtNLM"/>
    </source>
</evidence>
<dbReference type="GO" id="GO:0030983">
    <property type="term" value="F:mismatched DNA binding"/>
    <property type="evidence" value="ECO:0007669"/>
    <property type="project" value="InterPro"/>
</dbReference>
<evidence type="ECO:0000259" key="4">
    <source>
        <dbReference type="SMART" id="SM00853"/>
    </source>
</evidence>
<feature type="domain" description="MutL C-terminal dimerisation" evidence="4">
    <location>
        <begin position="1044"/>
        <end position="1204"/>
    </location>
</feature>
<dbReference type="Gene3D" id="3.30.1540.20">
    <property type="entry name" value="MutL, C-terminal domain, dimerisation subdomain"/>
    <property type="match status" value="1"/>
</dbReference>
<evidence type="ECO:0000313" key="6">
    <source>
        <dbReference type="EnsemblPlants" id="QL06p053019:mrna"/>
    </source>
</evidence>
<sequence length="1281" mass="144427">MRSINPLPEAVRSAVRSGIILFDITRVVEELVFNSLDAGATKVSVYVGVGTCYVKVVDDGSGITRDGLVLLGERYATSKFHQLADMDVASGCFGFRGEALASISDVSLLEIVTKAYGRPNGYRKVIKGCKCLYLEIDDDRKNVGTTVTVRDLFYNQPVRRKYMQSSPKKVLHSVKKCVLRIALVYSQVSFKVVDSESGDELLCTHPSSPLSLLTSGFGIESDSFHELNASDGTLKLSGFISGPCDGFGIKAFQYVCIHFLYTRQQLADINSRFICKGPIHKLLNQLATRFECLDSWAVNDGSQNRKRSRSQAYPAYILNLICPRSLYDLTFEPSKTYVEFKDWGPILAFTEKAIQRFWKDNLAFGDSISHATDIIRKDKMWREVDDIISAEEDFLEVDLSETSEIAEKKCRIQNHKASIDIFSSPSEMLMKEVNLLSHTHNRIPSGNLQKISAEFKEQQVEMGFVCQKDYALQSWDGLEAKSIPTVLCRYDNHLLKSDNNSLSMEDHFLENRFDDNVEENSLSSACRVQSLKVVPDVDIESAGRALSCDFFSRDIKRPLLQGCSSQQRLPLERSLFVNDEGFEFQRNGSMTDWKQAGTHDKVNILEVEGSNHTFDFLSRSLWQDEASCSQAFTREITKCELPREFDFSSRAYVKSDPSFGEHFIEDVLESDSLTQIANFGSGKWTSNSDWCCPTSDPLFQATPWDVEHFEDKNAPVVSFHSGESTSYGHFVDNRKRGCKSSYDIMSKVSSLENGTSSGTYSKLEFNGISDSSRDFCEFLQRDNQDCRFPDILPDETDWLYLNSCAKDKDIDKYKGQRDSTRYQDCEQDHFPKERSRSHSAPPFYRRKRRFFSLNHPEGKPDAKTFDNALTYPEADKLKHAKQPSGISHLISKPNSVEHLLSETRPDMEKKMAGISDLKEIEGEKYGQSHYLDIQDTIPVKEAEAVDDFLSGDEEVIDVCLLVKNDAAVKVEGVWFFSNSNETQDSMDSWSKWQNCSSQITNKNRSCGVHDESKILDISSGFLHLASDSLIPKSINKNCLGNAKVLQQVDKKFIPVVAGGTLAVIDQHAADERIRLEELRKKVLSGEAKTRSYLDVEQELTLPENAYQLLQYYAEEIKDWGWICNIYGQDSRSFKRNLNILHRRPTAVTLIAVPNILGVNLSDVDLLEFLQQLADTDGSSTIPPSVLRILNMKACRGAIMFGDSLLLSECSLIVEELKKTSLCFQCAHGRPTTVPLVNLEALRKQVAKVGFLGDSSSELWHGLRRQKLSIERAAQRLSSARG</sequence>
<dbReference type="GO" id="GO:0005524">
    <property type="term" value="F:ATP binding"/>
    <property type="evidence" value="ECO:0007669"/>
    <property type="project" value="InterPro"/>
</dbReference>
<dbReference type="GO" id="GO:0140664">
    <property type="term" value="F:ATP-dependent DNA damage sensor activity"/>
    <property type="evidence" value="ECO:0007669"/>
    <property type="project" value="InterPro"/>
</dbReference>
<dbReference type="InterPro" id="IPR013507">
    <property type="entry name" value="DNA_mismatch_S5_2-like"/>
</dbReference>
<dbReference type="InterPro" id="IPR014762">
    <property type="entry name" value="DNA_mismatch_repair_CS"/>
</dbReference>
<organism evidence="6 7">
    <name type="scientific">Quercus lobata</name>
    <name type="common">Valley oak</name>
    <dbReference type="NCBI Taxonomy" id="97700"/>
    <lineage>
        <taxon>Eukaryota</taxon>
        <taxon>Viridiplantae</taxon>
        <taxon>Streptophyta</taxon>
        <taxon>Embryophyta</taxon>
        <taxon>Tracheophyta</taxon>
        <taxon>Spermatophyta</taxon>
        <taxon>Magnoliopsida</taxon>
        <taxon>eudicotyledons</taxon>
        <taxon>Gunneridae</taxon>
        <taxon>Pentapetalae</taxon>
        <taxon>rosids</taxon>
        <taxon>fabids</taxon>
        <taxon>Fagales</taxon>
        <taxon>Fagaceae</taxon>
        <taxon>Quercus</taxon>
    </lineage>
</organism>
<dbReference type="Proteomes" id="UP000594261">
    <property type="component" value="Chromosome 6"/>
</dbReference>
<keyword evidence="3" id="KW-0234">DNA repair</keyword>
<dbReference type="FunCoup" id="A0A7N2M2J7">
    <property type="interactions" value="2018"/>
</dbReference>
<dbReference type="Gene3D" id="3.30.1370.100">
    <property type="entry name" value="MutL, C-terminal domain, regulatory subdomain"/>
    <property type="match status" value="1"/>
</dbReference>
<dbReference type="SUPFAM" id="SSF118116">
    <property type="entry name" value="DNA mismatch repair protein MutL"/>
    <property type="match status" value="1"/>
</dbReference>
<dbReference type="NCBIfam" id="TIGR00585">
    <property type="entry name" value="mutl"/>
    <property type="match status" value="1"/>
</dbReference>
<dbReference type="InterPro" id="IPR042121">
    <property type="entry name" value="MutL_C_regsub"/>
</dbReference>
<dbReference type="InParanoid" id="A0A7N2M2J7"/>
<dbReference type="InterPro" id="IPR038973">
    <property type="entry name" value="MutL/Mlh/Pms-like"/>
</dbReference>
<reference evidence="6 7" key="1">
    <citation type="journal article" date="2016" name="G3 (Bethesda)">
        <title>First Draft Assembly and Annotation of the Genome of a California Endemic Oak Quercus lobata Nee (Fagaceae).</title>
        <authorList>
            <person name="Sork V.L."/>
            <person name="Fitz-Gibbon S.T."/>
            <person name="Puiu D."/>
            <person name="Crepeau M."/>
            <person name="Gugger P.F."/>
            <person name="Sherman R."/>
            <person name="Stevens K."/>
            <person name="Langley C.H."/>
            <person name="Pellegrini M."/>
            <person name="Salzberg S.L."/>
        </authorList>
    </citation>
    <scope>NUCLEOTIDE SEQUENCE [LARGE SCALE GENOMIC DNA]</scope>
    <source>
        <strain evidence="6 7">cv. SW786</strain>
    </source>
</reference>
<protein>
    <recommendedName>
        <fullName evidence="8">DNA mismatch repair protein MLH3</fullName>
    </recommendedName>
</protein>
<dbReference type="Pfam" id="PF13589">
    <property type="entry name" value="HATPase_c_3"/>
    <property type="match status" value="1"/>
</dbReference>
<dbReference type="PANTHER" id="PTHR10073:SF47">
    <property type="entry name" value="DNA MISMATCH REPAIR PROTEIN MLH3"/>
    <property type="match status" value="1"/>
</dbReference>
<evidence type="ECO:0000256" key="2">
    <source>
        <dbReference type="ARBA" id="ARBA00022763"/>
    </source>
</evidence>
<dbReference type="InterPro" id="IPR014790">
    <property type="entry name" value="MutL_C"/>
</dbReference>
<feature type="domain" description="DNA mismatch repair protein S5" evidence="5">
    <location>
        <begin position="213"/>
        <end position="359"/>
    </location>
</feature>
<evidence type="ECO:0000256" key="1">
    <source>
        <dbReference type="ARBA" id="ARBA00006082"/>
    </source>
</evidence>
<dbReference type="Gene3D" id="3.30.565.10">
    <property type="entry name" value="Histidine kinase-like ATPase, C-terminal domain"/>
    <property type="match status" value="1"/>
</dbReference>
<dbReference type="CDD" id="cd16926">
    <property type="entry name" value="HATPase_MutL-MLH-PMS-like"/>
    <property type="match status" value="1"/>
</dbReference>
<dbReference type="EMBL" id="LRBV02000006">
    <property type="status" value="NOT_ANNOTATED_CDS"/>
    <property type="molecule type" value="Genomic_DNA"/>
</dbReference>
<dbReference type="PANTHER" id="PTHR10073">
    <property type="entry name" value="DNA MISMATCH REPAIR PROTEIN MLH, PMS, MUTL"/>
    <property type="match status" value="1"/>
</dbReference>
<dbReference type="Gene3D" id="3.30.230.10">
    <property type="match status" value="1"/>
</dbReference>
<keyword evidence="7" id="KW-1185">Reference proteome</keyword>
<dbReference type="GO" id="GO:0032300">
    <property type="term" value="C:mismatch repair complex"/>
    <property type="evidence" value="ECO:0007669"/>
    <property type="project" value="InterPro"/>
</dbReference>
<dbReference type="Gramene" id="QL06p053019:mrna">
    <property type="protein sequence ID" value="QL06p053019:mrna"/>
    <property type="gene ID" value="QL06p053019"/>
</dbReference>
<dbReference type="PROSITE" id="PS00058">
    <property type="entry name" value="DNA_MISMATCH_REPAIR_1"/>
    <property type="match status" value="1"/>
</dbReference>
<dbReference type="SUPFAM" id="SSF55874">
    <property type="entry name" value="ATPase domain of HSP90 chaperone/DNA topoisomerase II/histidine kinase"/>
    <property type="match status" value="1"/>
</dbReference>
<dbReference type="FunFam" id="3.30.1370.100:FF:000007">
    <property type="entry name" value="MUTL protein homolog 3"/>
    <property type="match status" value="1"/>
</dbReference>
<keyword evidence="2" id="KW-0227">DNA damage</keyword>